<sequence length="731" mass="79293">MHTQFFRAVTQTLTGETTVAEAAGLVYGLMRDDERIAMLQGAWSLSHYLSQGQLTTGQMVPYPASTSPRLGIPGFHIVDGPSGSVVGCSTEFPSPLSRAASFDCNQERLIGEAIGAEVRALGGNLYSGICLHVTRNPARRGTPESYGEDPLVAMSMGTAIAKGVRTHVMAGIRHSISDSTITQQQSKDAASENPAADEQLLRHLCSFRDVVGDSGAEAILCSNSSANDTVHGKSTSMLKAAFRERWKMHDIVMISNFSETSPNPVTSVRAGLDVELPRGKGRTTSVELALEYGTLDWSNIQSIVERVIAAQIQFCRRTLKASVPDIGVVRCKRHIDLARRAVANSMVLLKNERDFLPLSDSTGKKVALLGVIADRTNDHAEESAHVHTPSGISPLAAISNDARSTIQHNSGHKIAQAVQLARQADTVIIFLGSCRGGHDSAVFSRYHVGFSLSSLSFKQPFQSRSHKIESPKMRRSKTRNAGVLDTSDLDLARAVLEVAGSKSVVVVQADSSVVVPAWLRQKCMAVLFAGNSGRQFGNGLRDVLFGVREPAGRLPFVLMDSERQLQEWIARDDKAIDDGMCGYRVFQKYNLTPAYPFGYGLGYGDISLGPLWCKTHVTDSTFNVTVRAENSGSTQSAAVVQIYGCRETRRKDSVASTRPAMFLLGFSKEVLLPGQTSEIPVLCRVESLAEFDSVTQSLTARAGSYELYACRYEGDMSGAHQGTTIPRDIHY</sequence>
<comment type="similarity">
    <text evidence="3">Belongs to the glycosyl hydrolase 3 family.</text>
</comment>
<dbReference type="InterPro" id="IPR036962">
    <property type="entry name" value="Glyco_hydro_3_N_sf"/>
</dbReference>
<dbReference type="InterPro" id="IPR050288">
    <property type="entry name" value="Cellulose_deg_GH3"/>
</dbReference>
<dbReference type="PANTHER" id="PTHR42715:SF3">
    <property type="entry name" value="BETA-GLUCOSIDASE B-RELATED"/>
    <property type="match status" value="1"/>
</dbReference>
<reference evidence="11 12" key="1">
    <citation type="submission" date="2024-07" db="EMBL/GenBank/DDBJ databases">
        <title>Draft sequence of the Neodothiora populina.</title>
        <authorList>
            <person name="Drown D.D."/>
            <person name="Schuette U.S."/>
            <person name="Buechlein A.B."/>
            <person name="Rusch D.R."/>
            <person name="Winton L.W."/>
            <person name="Adams G.A."/>
        </authorList>
    </citation>
    <scope>NUCLEOTIDE SEQUENCE [LARGE SCALE GENOMIC DNA]</scope>
    <source>
        <strain evidence="11 12">CPC 39397</strain>
    </source>
</reference>
<evidence type="ECO:0000259" key="10">
    <source>
        <dbReference type="SMART" id="SM01217"/>
    </source>
</evidence>
<keyword evidence="9" id="KW-0624">Polysaccharide degradation</keyword>
<evidence type="ECO:0000256" key="3">
    <source>
        <dbReference type="ARBA" id="ARBA00005336"/>
    </source>
</evidence>
<comment type="catalytic activity">
    <reaction evidence="1">
        <text>Hydrolysis of terminal, non-reducing beta-D-glucosyl residues with release of beta-D-glucose.</text>
        <dbReference type="EC" id="3.2.1.21"/>
    </reaction>
</comment>
<keyword evidence="12" id="KW-1185">Reference proteome</keyword>
<dbReference type="RefSeq" id="XP_069200061.1">
    <property type="nucleotide sequence ID" value="XM_069347183.1"/>
</dbReference>
<dbReference type="PANTHER" id="PTHR42715">
    <property type="entry name" value="BETA-GLUCOSIDASE"/>
    <property type="match status" value="1"/>
</dbReference>
<feature type="domain" description="Fibronectin type III-like" evidence="10">
    <location>
        <begin position="638"/>
        <end position="713"/>
    </location>
</feature>
<name>A0ABR3PDH6_9PEZI</name>
<proteinExistence type="inferred from homology"/>
<dbReference type="GeneID" id="95980822"/>
<dbReference type="Gene3D" id="2.60.40.10">
    <property type="entry name" value="Immunoglobulins"/>
    <property type="match status" value="1"/>
</dbReference>
<protein>
    <recommendedName>
        <fullName evidence="4">beta-glucosidase</fullName>
        <ecNumber evidence="4">3.2.1.21</ecNumber>
    </recommendedName>
</protein>
<keyword evidence="6" id="KW-0325">Glycoprotein</keyword>
<dbReference type="InterPro" id="IPR013783">
    <property type="entry name" value="Ig-like_fold"/>
</dbReference>
<accession>A0ABR3PDH6</accession>
<keyword evidence="7" id="KW-0119">Carbohydrate metabolism</keyword>
<dbReference type="Proteomes" id="UP001562354">
    <property type="component" value="Unassembled WGS sequence"/>
</dbReference>
<comment type="caution">
    <text evidence="11">The sequence shown here is derived from an EMBL/GenBank/DDBJ whole genome shotgun (WGS) entry which is preliminary data.</text>
</comment>
<evidence type="ECO:0000256" key="4">
    <source>
        <dbReference type="ARBA" id="ARBA00012744"/>
    </source>
</evidence>
<dbReference type="InterPro" id="IPR002772">
    <property type="entry name" value="Glyco_hydro_3_C"/>
</dbReference>
<evidence type="ECO:0000256" key="8">
    <source>
        <dbReference type="ARBA" id="ARBA00023295"/>
    </source>
</evidence>
<dbReference type="EMBL" id="JBFMKM010000010">
    <property type="protein sequence ID" value="KAL1303786.1"/>
    <property type="molecule type" value="Genomic_DNA"/>
</dbReference>
<evidence type="ECO:0000256" key="2">
    <source>
        <dbReference type="ARBA" id="ARBA00004987"/>
    </source>
</evidence>
<dbReference type="InterPro" id="IPR036881">
    <property type="entry name" value="Glyco_hydro_3_C_sf"/>
</dbReference>
<keyword evidence="8" id="KW-0326">Glycosidase</keyword>
<evidence type="ECO:0000256" key="6">
    <source>
        <dbReference type="ARBA" id="ARBA00023180"/>
    </source>
</evidence>
<comment type="pathway">
    <text evidence="2">Glycan metabolism; cellulose degradation.</text>
</comment>
<evidence type="ECO:0000256" key="5">
    <source>
        <dbReference type="ARBA" id="ARBA00022801"/>
    </source>
</evidence>
<dbReference type="SMART" id="SM01217">
    <property type="entry name" value="Fn3_like"/>
    <property type="match status" value="1"/>
</dbReference>
<organism evidence="11 12">
    <name type="scientific">Neodothiora populina</name>
    <dbReference type="NCBI Taxonomy" id="2781224"/>
    <lineage>
        <taxon>Eukaryota</taxon>
        <taxon>Fungi</taxon>
        <taxon>Dikarya</taxon>
        <taxon>Ascomycota</taxon>
        <taxon>Pezizomycotina</taxon>
        <taxon>Dothideomycetes</taxon>
        <taxon>Dothideomycetidae</taxon>
        <taxon>Dothideales</taxon>
        <taxon>Dothioraceae</taxon>
        <taxon>Neodothiora</taxon>
    </lineage>
</organism>
<evidence type="ECO:0000313" key="12">
    <source>
        <dbReference type="Proteomes" id="UP001562354"/>
    </source>
</evidence>
<dbReference type="EC" id="3.2.1.21" evidence="4"/>
<dbReference type="Gene3D" id="3.20.20.300">
    <property type="entry name" value="Glycoside hydrolase, family 3, N-terminal domain"/>
    <property type="match status" value="1"/>
</dbReference>
<dbReference type="InterPro" id="IPR001764">
    <property type="entry name" value="Glyco_hydro_3_N"/>
</dbReference>
<dbReference type="InterPro" id="IPR026891">
    <property type="entry name" value="Fn3-like"/>
</dbReference>
<evidence type="ECO:0000256" key="9">
    <source>
        <dbReference type="ARBA" id="ARBA00023326"/>
    </source>
</evidence>
<dbReference type="SUPFAM" id="SSF52279">
    <property type="entry name" value="Beta-D-glucan exohydrolase, C-terminal domain"/>
    <property type="match status" value="1"/>
</dbReference>
<dbReference type="Pfam" id="PF00933">
    <property type="entry name" value="Glyco_hydro_3"/>
    <property type="match status" value="1"/>
</dbReference>
<dbReference type="SUPFAM" id="SSF51445">
    <property type="entry name" value="(Trans)glycosidases"/>
    <property type="match status" value="1"/>
</dbReference>
<evidence type="ECO:0000256" key="7">
    <source>
        <dbReference type="ARBA" id="ARBA00023277"/>
    </source>
</evidence>
<dbReference type="Gene3D" id="3.40.50.1700">
    <property type="entry name" value="Glycoside hydrolase family 3 C-terminal domain"/>
    <property type="match status" value="1"/>
</dbReference>
<keyword evidence="5" id="KW-0378">Hydrolase</keyword>
<evidence type="ECO:0000313" key="11">
    <source>
        <dbReference type="EMBL" id="KAL1303786.1"/>
    </source>
</evidence>
<gene>
    <name evidence="11" type="ORF">AAFC00_007123</name>
</gene>
<dbReference type="Pfam" id="PF01915">
    <property type="entry name" value="Glyco_hydro_3_C"/>
    <property type="match status" value="1"/>
</dbReference>
<evidence type="ECO:0000256" key="1">
    <source>
        <dbReference type="ARBA" id="ARBA00000448"/>
    </source>
</evidence>
<dbReference type="InterPro" id="IPR017853">
    <property type="entry name" value="GH"/>
</dbReference>
<dbReference type="PRINTS" id="PR00133">
    <property type="entry name" value="GLHYDRLASE3"/>
</dbReference>